<organism evidence="2">
    <name type="scientific">Siphoviridae sp. ctiam3</name>
    <dbReference type="NCBI Taxonomy" id="2825624"/>
    <lineage>
        <taxon>Viruses</taxon>
        <taxon>Duplodnaviria</taxon>
        <taxon>Heunggongvirae</taxon>
        <taxon>Uroviricota</taxon>
        <taxon>Caudoviricetes</taxon>
    </lineage>
</organism>
<evidence type="ECO:0000256" key="1">
    <source>
        <dbReference type="SAM" id="MobiDB-lite"/>
    </source>
</evidence>
<feature type="compositionally biased region" description="Basic and acidic residues" evidence="1">
    <location>
        <begin position="43"/>
        <end position="63"/>
    </location>
</feature>
<dbReference type="EMBL" id="BK015338">
    <property type="protein sequence ID" value="DAE02005.1"/>
    <property type="molecule type" value="Genomic_DNA"/>
</dbReference>
<evidence type="ECO:0000313" key="2">
    <source>
        <dbReference type="EMBL" id="DAE02005.1"/>
    </source>
</evidence>
<accession>A0A8S5P5S3</accession>
<sequence>MQRKCQGCNKTFTPPNYTMMRCRSCAKGVGWPKELTETEIKERAYKKEEKQGGKEDSIRWADHKPKRKKAKNTSCTCNVCGAEFLGTDKRCRFCSPKCRKIGESQYNKEQYKIRKAARGAIK</sequence>
<proteinExistence type="predicted"/>
<reference evidence="2" key="1">
    <citation type="journal article" date="2021" name="Proc. Natl. Acad. Sci. U.S.A.">
        <title>A Catalog of Tens of Thousands of Viruses from Human Metagenomes Reveals Hidden Associations with Chronic Diseases.</title>
        <authorList>
            <person name="Tisza M.J."/>
            <person name="Buck C.B."/>
        </authorList>
    </citation>
    <scope>NUCLEOTIDE SEQUENCE</scope>
    <source>
        <strain evidence="2">Ctiam3</strain>
    </source>
</reference>
<name>A0A8S5P5S3_9CAUD</name>
<feature type="region of interest" description="Disordered" evidence="1">
    <location>
        <begin position="43"/>
        <end position="70"/>
    </location>
</feature>
<protein>
    <submittedName>
        <fullName evidence="2">DNA gyrase subunit A</fullName>
    </submittedName>
</protein>